<evidence type="ECO:0000313" key="2">
    <source>
        <dbReference type="Proteomes" id="UP000189161"/>
    </source>
</evidence>
<dbReference type="AlphaFoldDB" id="A0A1V3J792"/>
<dbReference type="EMBL" id="MLHL01000006">
    <property type="protein sequence ID" value="OOF50754.1"/>
    <property type="molecule type" value="Genomic_DNA"/>
</dbReference>
<dbReference type="Gene3D" id="3.30.2310.20">
    <property type="entry name" value="RelE-like"/>
    <property type="match status" value="1"/>
</dbReference>
<organism evidence="1 2">
    <name type="scientific">Rodentibacter trehalosifermentans</name>
    <dbReference type="NCBI Taxonomy" id="1908263"/>
    <lineage>
        <taxon>Bacteria</taxon>
        <taxon>Pseudomonadati</taxon>
        <taxon>Pseudomonadota</taxon>
        <taxon>Gammaproteobacteria</taxon>
        <taxon>Pasteurellales</taxon>
        <taxon>Pasteurellaceae</taxon>
        <taxon>Rodentibacter</taxon>
    </lineage>
</organism>
<reference evidence="1 2" key="1">
    <citation type="submission" date="2016-10" db="EMBL/GenBank/DDBJ databases">
        <title>Rodentibacter gen. nov. and new species.</title>
        <authorList>
            <person name="Christensen H."/>
        </authorList>
    </citation>
    <scope>NUCLEOTIDE SEQUENCE [LARGE SCALE GENOMIC DNA]</scope>
    <source>
        <strain evidence="1 2">H1987082031</strain>
    </source>
</reference>
<sequence length="92" mass="10358">MILSFKHKGLELFFTTGSTAGIQPKHANKLTLLLTALNSAETPQAMAVPSWNLHPLKGNLANHWSVKINGNWRLTFKFENGHAEVVDYQDYH</sequence>
<protein>
    <submittedName>
        <fullName evidence="1">Killer protein</fullName>
    </submittedName>
</protein>
<comment type="caution">
    <text evidence="1">The sequence shown here is derived from an EMBL/GenBank/DDBJ whole genome shotgun (WGS) entry which is preliminary data.</text>
</comment>
<proteinExistence type="predicted"/>
<dbReference type="PANTHER" id="PTHR40266">
    <property type="entry name" value="TOXIN HIGB-1"/>
    <property type="match status" value="1"/>
</dbReference>
<name>A0A1V3J792_9PAST</name>
<dbReference type="InterPro" id="IPR007711">
    <property type="entry name" value="HigB-1"/>
</dbReference>
<dbReference type="Pfam" id="PF05015">
    <property type="entry name" value="HigB-like_toxin"/>
    <property type="match status" value="1"/>
</dbReference>
<dbReference type="SUPFAM" id="SSF143011">
    <property type="entry name" value="RelE-like"/>
    <property type="match status" value="1"/>
</dbReference>
<dbReference type="RefSeq" id="WP_077477534.1">
    <property type="nucleotide sequence ID" value="NZ_MLHL01000006.1"/>
</dbReference>
<dbReference type="OrthoDB" id="9801102at2"/>
<accession>A0A1V3J792</accession>
<evidence type="ECO:0000313" key="1">
    <source>
        <dbReference type="EMBL" id="OOF50754.1"/>
    </source>
</evidence>
<dbReference type="PANTHER" id="PTHR40266:SF2">
    <property type="entry name" value="TOXIN HIGB-1"/>
    <property type="match status" value="1"/>
</dbReference>
<keyword evidence="2" id="KW-1185">Reference proteome</keyword>
<dbReference type="InterPro" id="IPR035093">
    <property type="entry name" value="RelE/ParE_toxin_dom_sf"/>
</dbReference>
<gene>
    <name evidence="1" type="ORF">BKK52_00985</name>
</gene>
<dbReference type="Proteomes" id="UP000189161">
    <property type="component" value="Unassembled WGS sequence"/>
</dbReference>